<evidence type="ECO:0000256" key="6">
    <source>
        <dbReference type="ARBA" id="ARBA00023022"/>
    </source>
</evidence>
<evidence type="ECO:0000256" key="5">
    <source>
        <dbReference type="ARBA" id="ARBA00022815"/>
    </source>
</evidence>
<dbReference type="AlphaFoldDB" id="A0A671VQ70"/>
<evidence type="ECO:0000256" key="1">
    <source>
        <dbReference type="ARBA" id="ARBA00004613"/>
    </source>
</evidence>
<dbReference type="GeneTree" id="ENSGT00990000210727"/>
<organism evidence="8 9">
    <name type="scientific">Sparus aurata</name>
    <name type="common">Gilthead sea bream</name>
    <dbReference type="NCBI Taxonomy" id="8175"/>
    <lineage>
        <taxon>Eukaryota</taxon>
        <taxon>Metazoa</taxon>
        <taxon>Chordata</taxon>
        <taxon>Craniata</taxon>
        <taxon>Vertebrata</taxon>
        <taxon>Euteleostomi</taxon>
        <taxon>Actinopterygii</taxon>
        <taxon>Neopterygii</taxon>
        <taxon>Teleostei</taxon>
        <taxon>Neoteleostei</taxon>
        <taxon>Acanthomorphata</taxon>
        <taxon>Eupercaria</taxon>
        <taxon>Spariformes</taxon>
        <taxon>Sparidae</taxon>
        <taxon>Sparus</taxon>
    </lineage>
</organism>
<accession>A0A671VQ70</accession>
<sequence length="65" mass="7334">MKCVMIFLVLTLVVLMAEPGESRSRFGRFVSGVYRGIKEGARGKSQVFIHTELTLTDRPQIFTSK</sequence>
<dbReference type="Ensembl" id="ENSSAUT00010029888.1">
    <property type="protein sequence ID" value="ENSSAUP00010028349.1"/>
    <property type="gene ID" value="ENSSAUG00010012200.1"/>
</dbReference>
<evidence type="ECO:0000256" key="4">
    <source>
        <dbReference type="ARBA" id="ARBA00022529"/>
    </source>
</evidence>
<keyword evidence="3" id="KW-0964">Secreted</keyword>
<keyword evidence="9" id="KW-1185">Reference proteome</keyword>
<dbReference type="InterPro" id="IPR012515">
    <property type="entry name" value="Antimicrobial12"/>
</dbReference>
<evidence type="ECO:0000313" key="8">
    <source>
        <dbReference type="Ensembl" id="ENSSAUP00010028349.1"/>
    </source>
</evidence>
<reference evidence="8" key="2">
    <citation type="submission" date="2025-08" db="UniProtKB">
        <authorList>
            <consortium name="Ensembl"/>
        </authorList>
    </citation>
    <scope>IDENTIFICATION</scope>
</reference>
<keyword evidence="6" id="KW-0044">Antibiotic</keyword>
<reference evidence="8" key="3">
    <citation type="submission" date="2025-09" db="UniProtKB">
        <authorList>
            <consortium name="Ensembl"/>
        </authorList>
    </citation>
    <scope>IDENTIFICATION</scope>
</reference>
<feature type="signal peptide" evidence="7">
    <location>
        <begin position="1"/>
        <end position="22"/>
    </location>
</feature>
<name>A0A671VQ70_SPAAU</name>
<comment type="subcellular location">
    <subcellularLocation>
        <location evidence="1">Secreted</location>
    </subcellularLocation>
</comment>
<dbReference type="Proteomes" id="UP000472265">
    <property type="component" value="Chromosome 22"/>
</dbReference>
<dbReference type="GO" id="GO:0042742">
    <property type="term" value="P:defense response to bacterium"/>
    <property type="evidence" value="ECO:0007669"/>
    <property type="project" value="UniProtKB-KW"/>
</dbReference>
<comment type="similarity">
    <text evidence="2">Belongs to the pleurocidin family.</text>
</comment>
<dbReference type="GO" id="GO:0005576">
    <property type="term" value="C:extracellular region"/>
    <property type="evidence" value="ECO:0007669"/>
    <property type="project" value="UniProtKB-SubCell"/>
</dbReference>
<dbReference type="InParanoid" id="A0A671VQ70"/>
<protein>
    <submittedName>
        <fullName evidence="8">Uncharacterized protein</fullName>
    </submittedName>
</protein>
<evidence type="ECO:0000256" key="2">
    <source>
        <dbReference type="ARBA" id="ARBA00007419"/>
    </source>
</evidence>
<feature type="chain" id="PRO_5025540453" evidence="7">
    <location>
        <begin position="23"/>
        <end position="65"/>
    </location>
</feature>
<keyword evidence="7" id="KW-0732">Signal</keyword>
<proteinExistence type="inferred from homology"/>
<dbReference type="Pfam" id="PF08107">
    <property type="entry name" value="Antimicrobial12"/>
    <property type="match status" value="1"/>
</dbReference>
<keyword evidence="5" id="KW-0027">Amidation</keyword>
<evidence type="ECO:0000313" key="9">
    <source>
        <dbReference type="Proteomes" id="UP000472265"/>
    </source>
</evidence>
<reference evidence="8" key="1">
    <citation type="submission" date="2021-04" db="EMBL/GenBank/DDBJ databases">
        <authorList>
            <consortium name="Wellcome Sanger Institute Data Sharing"/>
        </authorList>
    </citation>
    <scope>NUCLEOTIDE SEQUENCE [LARGE SCALE GENOMIC DNA]</scope>
</reference>
<keyword evidence="4" id="KW-0929">Antimicrobial</keyword>
<evidence type="ECO:0000256" key="7">
    <source>
        <dbReference type="SAM" id="SignalP"/>
    </source>
</evidence>
<evidence type="ECO:0000256" key="3">
    <source>
        <dbReference type="ARBA" id="ARBA00022525"/>
    </source>
</evidence>